<dbReference type="InterPro" id="IPR052194">
    <property type="entry name" value="MESH1"/>
</dbReference>
<dbReference type="Pfam" id="PF13328">
    <property type="entry name" value="HD_4"/>
    <property type="match status" value="1"/>
</dbReference>
<dbReference type="Proteomes" id="UP000541969">
    <property type="component" value="Unassembled WGS sequence"/>
</dbReference>
<dbReference type="PANTHER" id="PTHR46246:SF1">
    <property type="entry name" value="GUANOSINE-3',5'-BIS(DIPHOSPHATE) 3'-PYROPHOSPHOHYDROLASE MESH1"/>
    <property type="match status" value="1"/>
</dbReference>
<dbReference type="AlphaFoldDB" id="A0A853CCM7"/>
<dbReference type="SUPFAM" id="SSF109604">
    <property type="entry name" value="HD-domain/PDEase-like"/>
    <property type="match status" value="1"/>
</dbReference>
<accession>A0A853CCM7</accession>
<dbReference type="Gene3D" id="1.10.3210.10">
    <property type="entry name" value="Hypothetical protein af1432"/>
    <property type="match status" value="1"/>
</dbReference>
<gene>
    <name evidence="1" type="ORF">GGQ55_000191</name>
</gene>
<dbReference type="RefSeq" id="WP_179714699.1">
    <property type="nucleotide sequence ID" value="NZ_JACBZT010000001.1"/>
</dbReference>
<proteinExistence type="predicted"/>
<dbReference type="EMBL" id="JACBZT010000001">
    <property type="protein sequence ID" value="NYJ03913.1"/>
    <property type="molecule type" value="Genomic_DNA"/>
</dbReference>
<sequence length="109" mass="11594">MATTAPTLEARTALGAGALGKRFADALDFAFERHRLQVRKGSRVPYLSRLMSVCALAIENGGRENQAIAALLHDAVEDAATGQGRTFCARSATCSAATSARWSRRAATR</sequence>
<keyword evidence="1" id="KW-0378">Hydrolase</keyword>
<comment type="caution">
    <text evidence="1">The sequence shown here is derived from an EMBL/GenBank/DDBJ whole genome shotgun (WGS) entry which is preliminary data.</text>
</comment>
<protein>
    <submittedName>
        <fullName evidence="1">(P)ppGpp synthase/HD superfamily hydrolase</fullName>
    </submittedName>
</protein>
<dbReference type="PANTHER" id="PTHR46246">
    <property type="entry name" value="GUANOSINE-3',5'-BIS(DIPHOSPHATE) 3'-PYROPHOSPHOHYDROLASE MESH1"/>
    <property type="match status" value="1"/>
</dbReference>
<reference evidence="1 2" key="1">
    <citation type="submission" date="2020-07" db="EMBL/GenBank/DDBJ databases">
        <title>Sequencing the genomes of 1000 actinobacteria strains.</title>
        <authorList>
            <person name="Klenk H.-P."/>
        </authorList>
    </citation>
    <scope>NUCLEOTIDE SEQUENCE [LARGE SCALE GENOMIC DNA]</scope>
    <source>
        <strain evidence="1 2">DSM 104001</strain>
    </source>
</reference>
<name>A0A853CCM7_9ACTN</name>
<evidence type="ECO:0000313" key="1">
    <source>
        <dbReference type="EMBL" id="NYJ03913.1"/>
    </source>
</evidence>
<dbReference type="GO" id="GO:0008893">
    <property type="term" value="F:guanosine-3',5'-bis(diphosphate) 3'-diphosphatase activity"/>
    <property type="evidence" value="ECO:0007669"/>
    <property type="project" value="TreeGrafter"/>
</dbReference>
<evidence type="ECO:0000313" key="2">
    <source>
        <dbReference type="Proteomes" id="UP000541969"/>
    </source>
</evidence>
<organism evidence="1 2">
    <name type="scientific">Petropleomorpha daqingensis</name>
    <dbReference type="NCBI Taxonomy" id="2026353"/>
    <lineage>
        <taxon>Bacteria</taxon>
        <taxon>Bacillati</taxon>
        <taxon>Actinomycetota</taxon>
        <taxon>Actinomycetes</taxon>
        <taxon>Geodermatophilales</taxon>
        <taxon>Geodermatophilaceae</taxon>
        <taxon>Petropleomorpha</taxon>
    </lineage>
</organism>
<keyword evidence="2" id="KW-1185">Reference proteome</keyword>